<keyword evidence="3 7" id="KW-0812">Transmembrane</keyword>
<dbReference type="EMBL" id="UINC01003420">
    <property type="protein sequence ID" value="SVA06176.1"/>
    <property type="molecule type" value="Genomic_DNA"/>
</dbReference>
<feature type="compositionally biased region" description="Basic and acidic residues" evidence="6">
    <location>
        <begin position="340"/>
        <end position="351"/>
    </location>
</feature>
<proteinExistence type="predicted"/>
<protein>
    <recommendedName>
        <fullName evidence="8">Cytochrome b561 bacterial/Ni-hydrogenase domain-containing protein</fullName>
    </recommendedName>
</protein>
<evidence type="ECO:0000256" key="5">
    <source>
        <dbReference type="ARBA" id="ARBA00023136"/>
    </source>
</evidence>
<keyword evidence="2" id="KW-1003">Cell membrane</keyword>
<dbReference type="GO" id="GO:0009055">
    <property type="term" value="F:electron transfer activity"/>
    <property type="evidence" value="ECO:0007669"/>
    <property type="project" value="InterPro"/>
</dbReference>
<feature type="transmembrane region" description="Helical" evidence="7">
    <location>
        <begin position="199"/>
        <end position="221"/>
    </location>
</feature>
<name>A0A381SQA4_9ZZZZ</name>
<sequence>LMWAAVIVGLGFAAAHAVWAKWLAPAESASTGGGSGAAGLPAQILRHAMSERVFHWAMSVAMLVLLVTAFLPIMGIQFAWVTIHWIAGVALTLMIVYHIVHATFVQDFWAIWVGRADIKTGMAELSHMIGRNGTEVPKAPKYPIDHKMFHHAAAVSSLAAIVTGIYMMLRIDTPSWIPVIGGPAEPYALLTEGQWGIMYIVHGVSGVALIALVITHIYFAIRPDKWWITKSMIYGFISRDKYVENFDPDLWPVPGADTAPQEEELVPAGVGASLGVGESGAPEAAPEPEDSGYGDSSSDYERASEVGGLDLGASAGAGESGAPEAAPEPEDSGYGDSSGDDGRASESGDLD</sequence>
<dbReference type="GO" id="GO:0005886">
    <property type="term" value="C:plasma membrane"/>
    <property type="evidence" value="ECO:0007669"/>
    <property type="project" value="UniProtKB-SubCell"/>
</dbReference>
<dbReference type="AlphaFoldDB" id="A0A381SQA4"/>
<accession>A0A381SQA4</accession>
<feature type="region of interest" description="Disordered" evidence="6">
    <location>
        <begin position="272"/>
        <end position="351"/>
    </location>
</feature>
<dbReference type="GO" id="GO:0022904">
    <property type="term" value="P:respiratory electron transport chain"/>
    <property type="evidence" value="ECO:0007669"/>
    <property type="project" value="InterPro"/>
</dbReference>
<feature type="transmembrane region" description="Helical" evidence="7">
    <location>
        <begin position="78"/>
        <end position="100"/>
    </location>
</feature>
<keyword evidence="5 7" id="KW-0472">Membrane</keyword>
<evidence type="ECO:0000256" key="3">
    <source>
        <dbReference type="ARBA" id="ARBA00022692"/>
    </source>
</evidence>
<feature type="transmembrane region" description="Helical" evidence="7">
    <location>
        <begin position="53"/>
        <end position="71"/>
    </location>
</feature>
<evidence type="ECO:0000259" key="8">
    <source>
        <dbReference type="Pfam" id="PF01292"/>
    </source>
</evidence>
<feature type="transmembrane region" description="Helical" evidence="7">
    <location>
        <begin position="148"/>
        <end position="169"/>
    </location>
</feature>
<comment type="subcellular location">
    <subcellularLocation>
        <location evidence="1">Cell membrane</location>
        <topology evidence="1">Multi-pass membrane protein</topology>
    </subcellularLocation>
</comment>
<keyword evidence="4 7" id="KW-1133">Transmembrane helix</keyword>
<organism evidence="9">
    <name type="scientific">marine metagenome</name>
    <dbReference type="NCBI Taxonomy" id="408172"/>
    <lineage>
        <taxon>unclassified sequences</taxon>
        <taxon>metagenomes</taxon>
        <taxon>ecological metagenomes</taxon>
    </lineage>
</organism>
<evidence type="ECO:0000256" key="2">
    <source>
        <dbReference type="ARBA" id="ARBA00022475"/>
    </source>
</evidence>
<feature type="non-terminal residue" evidence="9">
    <location>
        <position position="1"/>
    </location>
</feature>
<evidence type="ECO:0000256" key="6">
    <source>
        <dbReference type="SAM" id="MobiDB-lite"/>
    </source>
</evidence>
<evidence type="ECO:0000313" key="9">
    <source>
        <dbReference type="EMBL" id="SVA06176.1"/>
    </source>
</evidence>
<evidence type="ECO:0000256" key="1">
    <source>
        <dbReference type="ARBA" id="ARBA00004651"/>
    </source>
</evidence>
<dbReference type="Pfam" id="PF01292">
    <property type="entry name" value="Ni_hydr_CYTB"/>
    <property type="match status" value="1"/>
</dbReference>
<dbReference type="Gene3D" id="1.20.950.20">
    <property type="entry name" value="Transmembrane di-heme cytochromes, Chain C"/>
    <property type="match status" value="1"/>
</dbReference>
<feature type="domain" description="Cytochrome b561 bacterial/Ni-hydrogenase" evidence="8">
    <location>
        <begin position="47"/>
        <end position="235"/>
    </location>
</feature>
<evidence type="ECO:0000256" key="7">
    <source>
        <dbReference type="SAM" id="Phobius"/>
    </source>
</evidence>
<feature type="compositionally biased region" description="Low complexity" evidence="6">
    <location>
        <begin position="307"/>
        <end position="325"/>
    </location>
</feature>
<dbReference type="SUPFAM" id="SSF81342">
    <property type="entry name" value="Transmembrane di-heme cytochromes"/>
    <property type="match status" value="1"/>
</dbReference>
<gene>
    <name evidence="9" type="ORF">METZ01_LOCUS59030</name>
</gene>
<dbReference type="InterPro" id="IPR011577">
    <property type="entry name" value="Cyt_b561_bac/Ni-Hgenase"/>
</dbReference>
<reference evidence="9" key="1">
    <citation type="submission" date="2018-05" db="EMBL/GenBank/DDBJ databases">
        <authorList>
            <person name="Lanie J.A."/>
            <person name="Ng W.-L."/>
            <person name="Kazmierczak K.M."/>
            <person name="Andrzejewski T.M."/>
            <person name="Davidsen T.M."/>
            <person name="Wayne K.J."/>
            <person name="Tettelin H."/>
            <person name="Glass J.I."/>
            <person name="Rusch D."/>
            <person name="Podicherti R."/>
            <person name="Tsui H.-C.T."/>
            <person name="Winkler M.E."/>
        </authorList>
    </citation>
    <scope>NUCLEOTIDE SEQUENCE</scope>
</reference>
<dbReference type="InterPro" id="IPR016174">
    <property type="entry name" value="Di-haem_cyt_TM"/>
</dbReference>
<evidence type="ECO:0000256" key="4">
    <source>
        <dbReference type="ARBA" id="ARBA00022989"/>
    </source>
</evidence>